<reference evidence="6" key="1">
    <citation type="journal article" date="2023" name="DNA Res.">
        <title>Chromosome-level genome assembly of Phrynocephalus forsythii using third-generation DNA sequencing and Hi-C analysis.</title>
        <authorList>
            <person name="Qi Y."/>
            <person name="Zhao W."/>
            <person name="Zhao Y."/>
            <person name="Niu C."/>
            <person name="Cao S."/>
            <person name="Zhang Y."/>
        </authorList>
    </citation>
    <scope>NUCLEOTIDE SEQUENCE</scope>
    <source>
        <tissue evidence="6">Muscle</tissue>
    </source>
</reference>
<feature type="region of interest" description="Disordered" evidence="2">
    <location>
        <begin position="733"/>
        <end position="788"/>
    </location>
</feature>
<name>A0A9Q0XIZ7_9SAUR</name>
<dbReference type="GO" id="GO:0097355">
    <property type="term" value="P:protein localization to heterochromatin"/>
    <property type="evidence" value="ECO:0007669"/>
    <property type="project" value="TreeGrafter"/>
</dbReference>
<organism evidence="6 7">
    <name type="scientific">Phrynocephalus forsythii</name>
    <dbReference type="NCBI Taxonomy" id="171643"/>
    <lineage>
        <taxon>Eukaryota</taxon>
        <taxon>Metazoa</taxon>
        <taxon>Chordata</taxon>
        <taxon>Craniata</taxon>
        <taxon>Vertebrata</taxon>
        <taxon>Euteleostomi</taxon>
        <taxon>Lepidosauria</taxon>
        <taxon>Squamata</taxon>
        <taxon>Bifurcata</taxon>
        <taxon>Unidentata</taxon>
        <taxon>Episquamata</taxon>
        <taxon>Toxicofera</taxon>
        <taxon>Iguania</taxon>
        <taxon>Acrodonta</taxon>
        <taxon>Agamidae</taxon>
        <taxon>Agaminae</taxon>
        <taxon>Phrynocephalus</taxon>
    </lineage>
</organism>
<gene>
    <name evidence="6" type="ORF">JRQ81_003026</name>
</gene>
<feature type="region of interest" description="Disordered" evidence="2">
    <location>
        <begin position="1699"/>
        <end position="1721"/>
    </location>
</feature>
<evidence type="ECO:0000256" key="1">
    <source>
        <dbReference type="ARBA" id="ARBA00008058"/>
    </source>
</evidence>
<feature type="domain" description="TASOR alpha/beta" evidence="4">
    <location>
        <begin position="1272"/>
        <end position="1366"/>
    </location>
</feature>
<dbReference type="GO" id="GO:0005654">
    <property type="term" value="C:nucleoplasm"/>
    <property type="evidence" value="ECO:0007669"/>
    <property type="project" value="TreeGrafter"/>
</dbReference>
<feature type="compositionally biased region" description="Basic and acidic residues" evidence="2">
    <location>
        <begin position="733"/>
        <end position="761"/>
    </location>
</feature>
<dbReference type="Pfam" id="PF24630">
    <property type="entry name" value="PIN_TASOR"/>
    <property type="match status" value="1"/>
</dbReference>
<feature type="domain" description="TASOR pseudo-PARP" evidence="3">
    <location>
        <begin position="212"/>
        <end position="364"/>
    </location>
</feature>
<feature type="region of interest" description="Disordered" evidence="2">
    <location>
        <begin position="1"/>
        <end position="147"/>
    </location>
</feature>
<comment type="similarity">
    <text evidence="1">Belongs to the TASOR family.</text>
</comment>
<sequence>MPLRERGRLGGGGADRLGGRSSGARGGVSLDGVSRLFVADAAAMSGGERTPEQPPRAEHSSGLSGEESRGAAGLEANDSPQNGVRSERSRSEEEPLLLPPLEDDRGGSPRHGRPRPASVSEQPFGEGLPPGPLSKAPEDLPLRRNFQIPRKTREKKALFQPITKESREFEDVVNILHSSYLEIHSKDNFIYKKASLIHSELFEKEFIEKRRELKRDGRTEKELAETYAFLKIDRSLVQNICENGLQVGHSKITVLGSPSLGVYLSRYADLLQTNPLEANATGDIIIFKVIKGRMKAVYENLGTNQMESTIKTALDPTPKYECHVSKTANKITSLFSYRAYERTQYYFYEYGFDEIRQRPRHICPYAVVSFSYKEEKGQKYSPQARSKNSNMDKSTDKKSYTLWNGQLLNRGTLVCHAALKSETHPLLPCKLPEKLDVEMVMSIDLLTQAVSPRILSRETYSGEREEFRNGMYCSLYEVVEKARSGSNFEGLLQKLETDKLVIVKPLINRGYLLLLSSYQTASPYENRTGKPHTLQALFLLRSPRGIVASALKREHKRENTSVLQEIHVMPELTRFIQCLHYAYVQSRKDPKSDLNIMVEKHINDYLKRFRYKEFVLYQYKDTLDEKRHLFAGPKNKSHIENALHSYIYDPEAYQFCVSKAKKLMAGHRKPQQFSPVSDYEAPDEELDYTKKKASKRNGSECETVAAKKKPGDSAEYDRGSIEQLISLIYDKKNAEKESDTEDSRSESRLKRTLESKRDSLQKHSKTNSSPENTCQPEGNRGPENAHSVITYLGGHDTDLRQNVSEPSVTNCDVLKLLSDILTNMDTPLARLVKEPPAENYSRQNVEYSPIPLQVKLEPEIPARAHVENTQFRDSHIPAKLDTTAPHLPYPLDISTTEADTTFHMTHVKDTSTGSVSSFDGCNSPCSSTPVEQNSHRQHSSSSNIYTSGIHWKLIPITGGAGRVPEEQLREHGDNQTGLKSLDESLAYSPPKDASENDPRVISRQRISDYPSAYSSFADLHKGRTEDRVYEDQELKYNDPCELEINHYVSSEPTINEIIETAILEEYNHFNNKIEEILQQKNIMYARKISRPVLSAQERVMKLSEYLCLQASGIAVQEYVERLSEKLHSVFLSSTHGIPEVPFTCTPEQAADSVTDTGLNLLPEEFVPLASDVDVEPLPEPPCNDVQDDSNINENNGLPDTGKQPSPVSCSTEAKLVIESNVPTVDLPLQQDKTPKVVDNANVTTQTAVVDLINQLKPEMFDSFIRIMEDVRKNTVKFYIHEEQESALCKEIKEYLIHLGNSECHPEQFLRGRANSDKLLIIIQNEDIAGLIHKIPCLVTLKRLSCVSFAGVDSLDDVKNRTYNELFVSGGFIVSDESVLNPESVTVDKLSTFLKFLEELSTPDGKWQWKVHCKIQKKLKELGRTNVNAVNLLTLLSVYQKKHVVEILSYHSCDSQTRNPPELDCLIKLQAQNIQQRHIVFLTEKNVSAFAAYASNGIVVTTMDFFMHSFKSLVGYHYSITGENCSPSPVDQETQSVLVENEKDEEDMSLDSGDEAAQIEVCNVASKYESHLEAFETKTKGPHGTDTEQNSQTNALLPTEGGSCLLPGRTPKIDTQDIQPVTSVSLTCSAEREITKSVEQNPLNNFQIYNTQLNVPHRFSHFNVLTHQTFLGTTYPMSASQNQEGGNYFLSAYSQNMDMDQSSSPNSWDVSCNSSRPFSKQN</sequence>
<dbReference type="GO" id="GO:0003682">
    <property type="term" value="F:chromatin binding"/>
    <property type="evidence" value="ECO:0007669"/>
    <property type="project" value="TreeGrafter"/>
</dbReference>
<dbReference type="InterPro" id="IPR056242">
    <property type="entry name" value="PIN_TASOR"/>
</dbReference>
<feature type="compositionally biased region" description="Basic and acidic residues" evidence="2">
    <location>
        <begin position="49"/>
        <end position="59"/>
    </location>
</feature>
<dbReference type="SUPFAM" id="SSF56399">
    <property type="entry name" value="ADP-ribosylation"/>
    <property type="match status" value="1"/>
</dbReference>
<feature type="compositionally biased region" description="Gly residues" evidence="2">
    <location>
        <begin position="9"/>
        <end position="26"/>
    </location>
</feature>
<dbReference type="PANTHER" id="PTHR16207">
    <property type="entry name" value="SET DOMAIN-CONTAINING PROTEIN"/>
    <property type="match status" value="1"/>
</dbReference>
<dbReference type="Pfam" id="PF12509">
    <property type="entry name" value="DUF3715"/>
    <property type="match status" value="1"/>
</dbReference>
<feature type="domain" description="TASOR PIN" evidence="5">
    <location>
        <begin position="1370"/>
        <end position="1511"/>
    </location>
</feature>
<evidence type="ECO:0000259" key="4">
    <source>
        <dbReference type="Pfam" id="PF23314"/>
    </source>
</evidence>
<dbReference type="CDD" id="cd22569">
    <property type="entry name" value="TASOR_PBD"/>
    <property type="match status" value="1"/>
</dbReference>
<keyword evidence="7" id="KW-1185">Reference proteome</keyword>
<accession>A0A9Q0XIZ7</accession>
<evidence type="ECO:0000259" key="5">
    <source>
        <dbReference type="Pfam" id="PF24630"/>
    </source>
</evidence>
<feature type="compositionally biased region" description="Polar residues" evidence="2">
    <location>
        <begin position="766"/>
        <end position="776"/>
    </location>
</feature>
<feature type="region of interest" description="Disordered" evidence="2">
    <location>
        <begin position="1172"/>
        <end position="1208"/>
    </location>
</feature>
<evidence type="ECO:0000313" key="6">
    <source>
        <dbReference type="EMBL" id="KAJ7316864.1"/>
    </source>
</evidence>
<dbReference type="Gene3D" id="3.90.228.10">
    <property type="match status" value="1"/>
</dbReference>
<dbReference type="InterPro" id="IPR056243">
    <property type="entry name" value="TASOR_ab_dom"/>
</dbReference>
<feature type="region of interest" description="Disordered" evidence="2">
    <location>
        <begin position="969"/>
        <end position="999"/>
    </location>
</feature>
<dbReference type="OrthoDB" id="5960959at2759"/>
<dbReference type="GO" id="GO:0045814">
    <property type="term" value="P:negative regulation of gene expression, epigenetic"/>
    <property type="evidence" value="ECO:0007669"/>
    <property type="project" value="InterPro"/>
</dbReference>
<dbReference type="GO" id="GO:0000792">
    <property type="term" value="C:heterochromatin"/>
    <property type="evidence" value="ECO:0007669"/>
    <property type="project" value="TreeGrafter"/>
</dbReference>
<evidence type="ECO:0000256" key="2">
    <source>
        <dbReference type="SAM" id="MobiDB-lite"/>
    </source>
</evidence>
<feature type="region of interest" description="Disordered" evidence="2">
    <location>
        <begin position="690"/>
        <end position="717"/>
    </location>
</feature>
<comment type="caution">
    <text evidence="6">The sequence shown here is derived from an EMBL/GenBank/DDBJ whole genome shotgun (WGS) entry which is preliminary data.</text>
</comment>
<evidence type="ECO:0000313" key="7">
    <source>
        <dbReference type="Proteomes" id="UP001142489"/>
    </source>
</evidence>
<dbReference type="Pfam" id="PF23314">
    <property type="entry name" value="TASOR_alpha-beta"/>
    <property type="match status" value="1"/>
</dbReference>
<dbReference type="InterPro" id="IPR022188">
    <property type="entry name" value="TASOR_DUF3715"/>
</dbReference>
<proteinExistence type="inferred from homology"/>
<dbReference type="EMBL" id="JAPFRF010000011">
    <property type="protein sequence ID" value="KAJ7316864.1"/>
    <property type="molecule type" value="Genomic_DNA"/>
</dbReference>
<feature type="compositionally biased region" description="Polar residues" evidence="2">
    <location>
        <begin position="1188"/>
        <end position="1208"/>
    </location>
</feature>
<protein>
    <submittedName>
        <fullName evidence="6">Uncharacterized protein</fullName>
    </submittedName>
</protein>
<dbReference type="PANTHER" id="PTHR16207:SF1">
    <property type="entry name" value="PROTEIN TASOR"/>
    <property type="match status" value="1"/>
</dbReference>
<dbReference type="InterPro" id="IPR046432">
    <property type="entry name" value="TASOR"/>
</dbReference>
<dbReference type="Proteomes" id="UP001142489">
    <property type="component" value="Unassembled WGS sequence"/>
</dbReference>
<evidence type="ECO:0000259" key="3">
    <source>
        <dbReference type="Pfam" id="PF12509"/>
    </source>
</evidence>